<sequence>MKLNVKKSLFVSIAALGLFAAAGTTTANAKKKSYPTTKVNRVLKTNPYDRNVVFTGTNALYNKMGTLKGARVVATKSTIKDLINARQSKNNLRAYRYGVTSKGSVYYKVVSFDGQYRGWVYGGKSTSNFAGGIKPTTTFTEGTLSQTQKDTIYRITTPGIANDGRSATYMDPMYTQYKLNHDDRQVDNTTNYGEARFRLDRIGTRTQEGDTWVYIVATDPAYTVVNGWIKLDGLTATGTITNQ</sequence>
<dbReference type="GeneID" id="72461591"/>
<protein>
    <recommendedName>
        <fullName evidence="4">S-layer protein</fullName>
    </recommendedName>
</protein>
<evidence type="ECO:0000313" key="3">
    <source>
        <dbReference type="Proteomes" id="UP000295181"/>
    </source>
</evidence>
<gene>
    <name evidence="2" type="ORF">C5L32_001827</name>
</gene>
<accession>A0A4R5NU26</accession>
<dbReference type="EMBL" id="PUFP01000005">
    <property type="protein sequence ID" value="TDG81172.1"/>
    <property type="molecule type" value="Genomic_DNA"/>
</dbReference>
<dbReference type="Proteomes" id="UP000295181">
    <property type="component" value="Unassembled WGS sequence"/>
</dbReference>
<feature type="chain" id="PRO_5020213732" description="S-layer protein" evidence="1">
    <location>
        <begin position="30"/>
        <end position="243"/>
    </location>
</feature>
<evidence type="ECO:0008006" key="4">
    <source>
        <dbReference type="Google" id="ProtNLM"/>
    </source>
</evidence>
<evidence type="ECO:0000313" key="2">
    <source>
        <dbReference type="EMBL" id="TDG81172.1"/>
    </source>
</evidence>
<proteinExistence type="predicted"/>
<name>A0A4R5NU26_LENBU</name>
<dbReference type="AlphaFoldDB" id="A0A4R5NU26"/>
<feature type="signal peptide" evidence="1">
    <location>
        <begin position="1"/>
        <end position="29"/>
    </location>
</feature>
<comment type="caution">
    <text evidence="2">The sequence shown here is derived from an EMBL/GenBank/DDBJ whole genome shotgun (WGS) entry which is preliminary data.</text>
</comment>
<keyword evidence="1" id="KW-0732">Signal</keyword>
<organism evidence="2 3">
    <name type="scientific">Lentilactobacillus buchneri DSM 20057</name>
    <dbReference type="NCBI Taxonomy" id="1423728"/>
    <lineage>
        <taxon>Bacteria</taxon>
        <taxon>Bacillati</taxon>
        <taxon>Bacillota</taxon>
        <taxon>Bacilli</taxon>
        <taxon>Lactobacillales</taxon>
        <taxon>Lactobacillaceae</taxon>
        <taxon>Lentilactobacillus</taxon>
    </lineage>
</organism>
<dbReference type="RefSeq" id="WP_056938811.1">
    <property type="nucleotide sequence ID" value="NZ_AZDM01000010.1"/>
</dbReference>
<evidence type="ECO:0000256" key="1">
    <source>
        <dbReference type="SAM" id="SignalP"/>
    </source>
</evidence>
<reference evidence="2 3" key="1">
    <citation type="journal article" date="2019" name="Appl. Microbiol. Biotechnol.">
        <title>Uncovering carbohydrate metabolism through a genotype-phenotype association study of 56 lactic acid bacteria genomes.</title>
        <authorList>
            <person name="Buron-Moles G."/>
            <person name="Chailyan A."/>
            <person name="Dolejs I."/>
            <person name="Forster J."/>
            <person name="Miks M.H."/>
        </authorList>
    </citation>
    <scope>NUCLEOTIDE SEQUENCE [LARGE SCALE GENOMIC DNA]</scope>
    <source>
        <strain evidence="2 3">ATCC 4005</strain>
    </source>
</reference>